<keyword evidence="3" id="KW-0804">Transcription</keyword>
<keyword evidence="2" id="KW-0238">DNA-binding</keyword>
<sequence>MIVLTFMMKEKHHNLIKIGSKIRELRLAKGYSQEGIADASGMGRTYMGSVERGEQNISIQNLIQIAFALRVEVGMLIPQLTELTNPDNDYLQLIAKNTNNDVIL</sequence>
<dbReference type="PROSITE" id="PS50943">
    <property type="entry name" value="HTH_CROC1"/>
    <property type="match status" value="1"/>
</dbReference>
<dbReference type="InterPro" id="IPR001387">
    <property type="entry name" value="Cro/C1-type_HTH"/>
</dbReference>
<dbReference type="Proteomes" id="UP001615550">
    <property type="component" value="Unassembled WGS sequence"/>
</dbReference>
<evidence type="ECO:0000256" key="1">
    <source>
        <dbReference type="ARBA" id="ARBA00023015"/>
    </source>
</evidence>
<accession>A0ABW8D5A8</accession>
<comment type="caution">
    <text evidence="5">The sequence shown here is derived from an EMBL/GenBank/DDBJ whole genome shotgun (WGS) entry which is preliminary data.</text>
</comment>
<evidence type="ECO:0000256" key="2">
    <source>
        <dbReference type="ARBA" id="ARBA00023125"/>
    </source>
</evidence>
<name>A0ABW8D5A8_9GAMM</name>
<evidence type="ECO:0000259" key="4">
    <source>
        <dbReference type="PROSITE" id="PS50943"/>
    </source>
</evidence>
<proteinExistence type="predicted"/>
<dbReference type="PANTHER" id="PTHR46797:SF23">
    <property type="entry name" value="HTH-TYPE TRANSCRIPTIONAL REGULATOR SUTR"/>
    <property type="match status" value="1"/>
</dbReference>
<dbReference type="InterPro" id="IPR050807">
    <property type="entry name" value="TransReg_Diox_bact_type"/>
</dbReference>
<dbReference type="Pfam" id="PF01381">
    <property type="entry name" value="HTH_3"/>
    <property type="match status" value="1"/>
</dbReference>
<dbReference type="PANTHER" id="PTHR46797">
    <property type="entry name" value="HTH-TYPE TRANSCRIPTIONAL REGULATOR"/>
    <property type="match status" value="1"/>
</dbReference>
<dbReference type="Gene3D" id="1.10.260.40">
    <property type="entry name" value="lambda repressor-like DNA-binding domains"/>
    <property type="match status" value="1"/>
</dbReference>
<dbReference type="CDD" id="cd00093">
    <property type="entry name" value="HTH_XRE"/>
    <property type="match status" value="1"/>
</dbReference>
<feature type="domain" description="HTH cro/C1-type" evidence="4">
    <location>
        <begin position="22"/>
        <end position="76"/>
    </location>
</feature>
<dbReference type="EMBL" id="JBGORX010000001">
    <property type="protein sequence ID" value="MFJ1267877.1"/>
    <property type="molecule type" value="Genomic_DNA"/>
</dbReference>
<keyword evidence="6" id="KW-1185">Reference proteome</keyword>
<gene>
    <name evidence="5" type="ORF">ACD661_04795</name>
</gene>
<keyword evidence="1" id="KW-0805">Transcription regulation</keyword>
<evidence type="ECO:0000313" key="6">
    <source>
        <dbReference type="Proteomes" id="UP001615550"/>
    </source>
</evidence>
<dbReference type="SUPFAM" id="SSF47413">
    <property type="entry name" value="lambda repressor-like DNA-binding domains"/>
    <property type="match status" value="1"/>
</dbReference>
<evidence type="ECO:0000313" key="5">
    <source>
        <dbReference type="EMBL" id="MFJ1267877.1"/>
    </source>
</evidence>
<organism evidence="5 6">
    <name type="scientific">Legionella lytica</name>
    <dbReference type="NCBI Taxonomy" id="96232"/>
    <lineage>
        <taxon>Bacteria</taxon>
        <taxon>Pseudomonadati</taxon>
        <taxon>Pseudomonadota</taxon>
        <taxon>Gammaproteobacteria</taxon>
        <taxon>Legionellales</taxon>
        <taxon>Legionellaceae</taxon>
        <taxon>Legionella</taxon>
    </lineage>
</organism>
<dbReference type="RefSeq" id="WP_400186712.1">
    <property type="nucleotide sequence ID" value="NZ_JBGORX010000001.1"/>
</dbReference>
<evidence type="ECO:0000256" key="3">
    <source>
        <dbReference type="ARBA" id="ARBA00023163"/>
    </source>
</evidence>
<protein>
    <submittedName>
        <fullName evidence="5">Helix-turn-helix domain-containing protein</fullName>
    </submittedName>
</protein>
<dbReference type="InterPro" id="IPR010982">
    <property type="entry name" value="Lambda_DNA-bd_dom_sf"/>
</dbReference>
<dbReference type="SMART" id="SM00530">
    <property type="entry name" value="HTH_XRE"/>
    <property type="match status" value="1"/>
</dbReference>
<reference evidence="5 6" key="1">
    <citation type="submission" date="2024-08" db="EMBL/GenBank/DDBJ databases">
        <title>Draft Genome Sequence of Legionella lytica strain DSB2004, Isolated From a Fire Sprinkler System.</title>
        <authorList>
            <person name="Everhart A.D."/>
            <person name="Kidane D.T."/>
            <person name="Farone A.L."/>
            <person name="Farone M.B."/>
        </authorList>
    </citation>
    <scope>NUCLEOTIDE SEQUENCE [LARGE SCALE GENOMIC DNA]</scope>
    <source>
        <strain evidence="5 6">DSB2004</strain>
    </source>
</reference>